<feature type="domain" description="Barnase-EndoU-ColicinE5/D-RelE like" evidence="1">
    <location>
        <begin position="1174"/>
        <end position="1252"/>
    </location>
</feature>
<proteinExistence type="predicted"/>
<evidence type="ECO:0000313" key="2">
    <source>
        <dbReference type="EMBL" id="CAB4155644.1"/>
    </source>
</evidence>
<organism evidence="2">
    <name type="scientific">uncultured Caudovirales phage</name>
    <dbReference type="NCBI Taxonomy" id="2100421"/>
    <lineage>
        <taxon>Viruses</taxon>
        <taxon>Duplodnaviria</taxon>
        <taxon>Heunggongvirae</taxon>
        <taxon>Uroviricota</taxon>
        <taxon>Caudoviricetes</taxon>
        <taxon>Peduoviridae</taxon>
        <taxon>Maltschvirus</taxon>
        <taxon>Maltschvirus maltsch</taxon>
    </lineage>
</organism>
<name>A0A6J5NJT1_9CAUD</name>
<accession>A0A6J5NJT1</accession>
<sequence>MPLTRPTTPEEAEERLKSAFVLDDFGDVGGEVEDFPIPDKKSFLKTSATSAWAQGVIGSPVSPYQVGWQGQKDGIVRSYFNEKDASGVSDDDLFSKIAEDYKAKDALAEAARNAAARGESWLGKFREVEQTMPTVAGGRQSSYLGLAREVHDKFREKILPYQGIIKSVAEKARSIETSPEGMDWSGMAQELIQVPKESRPFVLEAISRQATANIDANAASRLGKEFARGFERFLDTAMSGSYNVLAAAGQYSEIPLAPETPQEIEARKARESQDADLMDLRDDIRDISTGKLAKLEDVRLLGMNISGAARNVPMTIGAFVPYIGPAALVGSFQRETANELRRANPTMSRETIEGIATISAPFQALTEVVSDRLLFGKLPNLKRLFTTPAFSAGGIAAQLAGRVALGTATEYAEEFTQGAVPKIVQSLSSDVPDVDWDGYFQDFKDQSPELLATIIPLALFGAGVGQATDYRASVQMLYSADEMMAAKIPEAEARKISELATTGKRPEAESLFRQEFRKAATKGEAPAEMRAAAQRVIAANQAQKQTFDDSLGDPSKFGVNMYRDAEGWKVETYNGSIIKMESAEAAARYVHDLKLSFEEYQAETVIALADDLVKAFPGTRLEFSPSQLSADKENGLVLFNPVTGQKTVLKDAKALENLWKEASAISFDSGNAPQYVLGQNFMEFSQSIARVFRDVSGRVNSVPQAITAMHEVIEAAWKKGLVDGAWSVEGTRQIIATLVPTLEAGIAKLGKKAQAQELLWLENAKKAAAEGNEDLIREVFSEMAVRTWIGRDRDGNKTGLRPGTILRALDAAVLQEKSPENVTTYQRLRAWFKAVGAYLKGVVATAKIIRDAERNGTIDDFTGFLDKVLGLETATREENEVKDGVIDMAFSLAPEMQSRAKPQTIAPVTEMPDGAQLVGPSTFSIQAYHGTPHKVDKFSTAKIGTGEGAQAYGWGLYFAENREVGEGYREKLAQWSLLTKDGKIYDDRKELKNLNVRAALNKNGSIDEAIARARSVIESIPGTQGAELASADIGTLEKLKADGGLTKTKGNLYTVELLPDADEFLDWDKPLSEQSEKVKAALSKEFKKLVQWEMTAGEWHSWMTNPRDGETDVKSFSEDAAKAGIPGIRYLDGGSRGAGDGTRNYVIFDESLVRILEENGKPVGSTFSLAPTEQDKNLVTVHNLTENNLKHALKVGGLAVPSLGVVRTDISSFDAFGEITLIARPDLVDPQRNKASKVFNADAYSPRYPTVKTVFNRRELDKVGPLFKGYFDELEKVTKKSYSWSVGNLVQVLEDEGFNRLQSNHLAQYAYLRDAGLIQPPASEVSDYEFGDLLRKQTNDLRDEIVSFVQSRVDGAGVKYDEKIPDGYTNSGKRKFLPHDLDTVVKIMTRKLKDGEGFNYGVPSIRAANAKPFKTLKAIQDSRNKIVTAEEMEALKKEVNEEFIKLAGSALAARKTKPSFGGLDAVSDDMKALVQGDNSWIREMYDDSSIIQEMKTFVAKLRDMPTEYFEAKVKRAVQLQEFEVAVVPSTASDELKALIRKKGVAVREYDPTDKTSRRTTIESASAEFGATFSLSPQSGIDIVSDTLESWQDVFDKAAKRNPARAMAIRDLAQQRINRLGEMWASDRWTAKGDKIRAVVEKRTKASLDTEQSFRETLELDAILAEKGMTTEEAQRSKDSKDYEAWQRFQESKALILSKGEFTEEEANKMAEFSSDAWRKSFVSTVRDAVKEAKARVAPWREEADDMQADDWSPRESLVRDMRVLNVALSAFPPEVRAKVTGGSMVKLAGLATERARYKAIQKALEKAIVETEVFMRKEYTGMLIKTLDKAAPIGKPGEVKKSKFIVTVQDEIDAINDMVGMDHDDVATAIAAAEAAIITAQTPEDADAKLTELNLLELFGGILDIKNTSSQEMASALEYLENIISQGRDARKIIDEARRERVKEMVNNAKREAYKGDSGPETTQAARATSAKKSGKAMLKKFFNELSGFDAVLRDAFGPKSKTATEFSERFTLNSNRFEDVQNERRKRFRDFARELYRTKLGAKINQKLITLERIENASGVTYLKNRTVKTHKFTEEEAARIVADPKAFGFTEKDAVAISEEIQAIQETGGRRKVFTYEQVENEGDRTEIPLSQMDALYLSMALRQPGILEQQQRYGYDQETVDQLEKFLTDDAKRWRSWMQTEYDSGYNSSNEVYMRINNTRMPKITFYAPLLKNHQGQQAVLDPLNTGISSNSANPGSIKTRKARTSSLRIESAFSVFWSHFNQMEYWNANAEYLRDVQSVMLNPEVREAVVSAHGEDGMATISAWVQLQMSRGVGKAAMALASNKMIRNIKSGISMKALALSYTTTLKTLPSVFYSLGEIHMSKWPAALVSGMKHWDRLWKTNIIQRRLDIGGMPELRDLGSSALPMSWVNQGIRYGSYPTMYADGVFTTYSAAMAYGTSFDEAKRQGASDDMAHKYAEERTSLIVSKTAQPENWTQKSLFENDASGAGVLWTMFMSDPRQKMALTGEVLNQWRKGTATREEAARKFLAYWVIPGVMFQLANAVGRSLFKGDDDEWEFVDFATAALVGQFQGLVLFGSAIEMIFSAAIAAAAEKITGEEVKRKPVWNSSKNPLDQAAQDLIKSGEKLFMEDGDPLEKSWEAAKSAGMAITPLYPAGAILSTGERVMKDTTNLFYGADEK</sequence>
<dbReference type="EMBL" id="LR796631">
    <property type="protein sequence ID" value="CAB4155644.1"/>
    <property type="molecule type" value="Genomic_DNA"/>
</dbReference>
<dbReference type="InterPro" id="IPR040998">
    <property type="entry name" value="PBECR5"/>
</dbReference>
<dbReference type="Pfam" id="PF18814">
    <property type="entry name" value="PBECR5"/>
    <property type="match status" value="1"/>
</dbReference>
<evidence type="ECO:0000259" key="1">
    <source>
        <dbReference type="Pfam" id="PF18814"/>
    </source>
</evidence>
<reference evidence="2" key="1">
    <citation type="submission" date="2020-04" db="EMBL/GenBank/DDBJ databases">
        <authorList>
            <person name="Chiriac C."/>
            <person name="Salcher M."/>
            <person name="Ghai R."/>
            <person name="Kavagutti S V."/>
        </authorList>
    </citation>
    <scope>NUCLEOTIDE SEQUENCE</scope>
</reference>
<gene>
    <name evidence="2" type="ORF">UFOVP673_14</name>
</gene>
<protein>
    <recommendedName>
        <fullName evidence="1">Barnase-EndoU-ColicinE5/D-RelE like domain-containing protein</fullName>
    </recommendedName>
</protein>